<evidence type="ECO:0000313" key="2">
    <source>
        <dbReference type="EMBL" id="MBW4435254.1"/>
    </source>
</evidence>
<comment type="caution">
    <text evidence="2">The sequence shown here is derived from an EMBL/GenBank/DDBJ whole genome shotgun (WGS) entry which is preliminary data.</text>
</comment>
<reference evidence="2" key="2">
    <citation type="journal article" date="2022" name="Microbiol. Resour. Announc.">
        <title>Metagenome Sequencing to Explore Phylogenomics of Terrestrial Cyanobacteria.</title>
        <authorList>
            <person name="Ward R.D."/>
            <person name="Stajich J.E."/>
            <person name="Johansen J.R."/>
            <person name="Huntemann M."/>
            <person name="Clum A."/>
            <person name="Foster B."/>
            <person name="Foster B."/>
            <person name="Roux S."/>
            <person name="Palaniappan K."/>
            <person name="Varghese N."/>
            <person name="Mukherjee S."/>
            <person name="Reddy T.B.K."/>
            <person name="Daum C."/>
            <person name="Copeland A."/>
            <person name="Chen I.A."/>
            <person name="Ivanova N.N."/>
            <person name="Kyrpides N.C."/>
            <person name="Shapiro N."/>
            <person name="Eloe-Fadrosh E.A."/>
            <person name="Pietrasiak N."/>
        </authorList>
    </citation>
    <scope>NUCLEOTIDE SEQUENCE</scope>
    <source>
        <strain evidence="2">HA4357-MV3</strain>
    </source>
</reference>
<keyword evidence="1" id="KW-0812">Transmembrane</keyword>
<keyword evidence="1" id="KW-0472">Membrane</keyword>
<organism evidence="2 3">
    <name type="scientific">Pelatocladus maniniholoensis HA4357-MV3</name>
    <dbReference type="NCBI Taxonomy" id="1117104"/>
    <lineage>
        <taxon>Bacteria</taxon>
        <taxon>Bacillati</taxon>
        <taxon>Cyanobacteriota</taxon>
        <taxon>Cyanophyceae</taxon>
        <taxon>Nostocales</taxon>
        <taxon>Nostocaceae</taxon>
        <taxon>Pelatocladus</taxon>
    </lineage>
</organism>
<dbReference type="Proteomes" id="UP000813215">
    <property type="component" value="Unassembled WGS sequence"/>
</dbReference>
<evidence type="ECO:0000313" key="3">
    <source>
        <dbReference type="Proteomes" id="UP000813215"/>
    </source>
</evidence>
<dbReference type="AlphaFoldDB" id="A0A9E3LWI8"/>
<name>A0A9E3LWI8_9NOST</name>
<dbReference type="EMBL" id="JAHHHW010000157">
    <property type="protein sequence ID" value="MBW4435254.1"/>
    <property type="molecule type" value="Genomic_DNA"/>
</dbReference>
<accession>A0A9E3LWI8</accession>
<feature type="transmembrane region" description="Helical" evidence="1">
    <location>
        <begin position="36"/>
        <end position="56"/>
    </location>
</feature>
<evidence type="ECO:0000256" key="1">
    <source>
        <dbReference type="SAM" id="Phobius"/>
    </source>
</evidence>
<gene>
    <name evidence="2" type="ORF">KME28_26960</name>
</gene>
<proteinExistence type="predicted"/>
<protein>
    <submittedName>
        <fullName evidence="2">Uncharacterized protein</fullName>
    </submittedName>
</protein>
<reference evidence="2" key="1">
    <citation type="submission" date="2021-05" db="EMBL/GenBank/DDBJ databases">
        <authorList>
            <person name="Pietrasiak N."/>
            <person name="Ward R."/>
            <person name="Stajich J.E."/>
            <person name="Kurbessoian T."/>
        </authorList>
    </citation>
    <scope>NUCLEOTIDE SEQUENCE</scope>
    <source>
        <strain evidence="2">HA4357-MV3</strain>
    </source>
</reference>
<keyword evidence="1" id="KW-1133">Transmembrane helix</keyword>
<sequence>MIREINRKSKIQNSQESGLIRGVNPKSKILLEDDRFLFFFLLPFNSYEFASCFMPGNPSTALAHFLLLPYLVMKVANLVKTLFFLYI</sequence>
<feature type="transmembrane region" description="Helical" evidence="1">
    <location>
        <begin position="62"/>
        <end position="86"/>
    </location>
</feature>